<feature type="region of interest" description="Disordered" evidence="1">
    <location>
        <begin position="172"/>
        <end position="207"/>
    </location>
</feature>
<dbReference type="Pfam" id="PF12499">
    <property type="entry name" value="DUF3707"/>
    <property type="match status" value="1"/>
</dbReference>
<dbReference type="AlphaFoldDB" id="A0A835SY45"/>
<accession>A0A835SY45</accession>
<name>A0A835SY45_CHLIN</name>
<proteinExistence type="predicted"/>
<feature type="region of interest" description="Disordered" evidence="1">
    <location>
        <begin position="533"/>
        <end position="556"/>
    </location>
</feature>
<dbReference type="PRINTS" id="PR01217">
    <property type="entry name" value="PRICHEXTENSN"/>
</dbReference>
<dbReference type="InterPro" id="IPR024616">
    <property type="entry name" value="Pherophorin"/>
</dbReference>
<keyword evidence="4" id="KW-1185">Reference proteome</keyword>
<evidence type="ECO:0000313" key="4">
    <source>
        <dbReference type="Proteomes" id="UP000650467"/>
    </source>
</evidence>
<feature type="compositionally biased region" description="Pro residues" evidence="1">
    <location>
        <begin position="708"/>
        <end position="729"/>
    </location>
</feature>
<feature type="compositionally biased region" description="Pro residues" evidence="1">
    <location>
        <begin position="962"/>
        <end position="973"/>
    </location>
</feature>
<feature type="region of interest" description="Disordered" evidence="1">
    <location>
        <begin position="920"/>
        <end position="973"/>
    </location>
</feature>
<reference evidence="3" key="1">
    <citation type="journal article" date="2020" name="bioRxiv">
        <title>Comparative genomics of Chlamydomonas.</title>
        <authorList>
            <person name="Craig R.J."/>
            <person name="Hasan A.R."/>
            <person name="Ness R.W."/>
            <person name="Keightley P.D."/>
        </authorList>
    </citation>
    <scope>NUCLEOTIDE SEQUENCE</scope>
    <source>
        <strain evidence="3">SAG 7.73</strain>
    </source>
</reference>
<evidence type="ECO:0000256" key="1">
    <source>
        <dbReference type="SAM" id="MobiDB-lite"/>
    </source>
</evidence>
<evidence type="ECO:0000313" key="3">
    <source>
        <dbReference type="EMBL" id="KAG2428031.1"/>
    </source>
</evidence>
<feature type="region of interest" description="Disordered" evidence="1">
    <location>
        <begin position="681"/>
        <end position="729"/>
    </location>
</feature>
<dbReference type="PANTHER" id="PTHR24216">
    <property type="entry name" value="PAXILLIN-RELATED"/>
    <property type="match status" value="1"/>
</dbReference>
<feature type="region of interest" description="Disordered" evidence="1">
    <location>
        <begin position="350"/>
        <end position="486"/>
    </location>
</feature>
<gene>
    <name evidence="3" type="ORF">HXX76_012016</name>
</gene>
<feature type="compositionally biased region" description="Pro residues" evidence="1">
    <location>
        <begin position="929"/>
        <end position="941"/>
    </location>
</feature>
<sequence>MVAGEVPKLQFDGVVCGNTGETIADSIGQLSSDQGTPLKEPFKLKTFSVGNLSAVPPELPYLTVCGIFGSIADAASIEAGIQALMPQWVAKLAAELLNAYGGGASGHRHRQLLELQHLLHQMHQMQQQQRRSLQGSILCTETLAGYGFSATLEPEPGNPRCLVADYNETCPYFPPSPPRPPPGPPQLPPSPTPPQPPAPPSPPTPPQPPCRLCVTLVLMPGPTFTGPLNITDDDLRSYGEQFASFFNQAVLAGLPTPPDNAFEIPISADNATWIPGTSVTPFSTVCGNFSADGIDALAAVDDIVWSQWFNILYQGEDCPPDLAGISTSLQFESTPQGCFFHSDITKGSCFPEFPPSPEPPSPAPPAFPPSLPITSYLPPPPPPPPPENPPPSPNPPPPPSPEPPSLPLPPPPSPLPPAPLAPIPPSPEPPSPEPQSPQPPSPRPPAQGKQNAPPLPPFPPEVPVERVCVTSGPSTDLTAPPENSRACGDQATCIETNIDSSQCEYRSQGDQVYLYCPVTFTYPRPGSICALLNIPPPAPPPPRGGGGGGDGGTSSSPYICSSDKLGTVVEGAGGVPVPGGINQQLWLPGNVTVYTQWVRWTEADMQPRTVEFSIRSGTKACSLGSRPTAITVNGMDATCSGPRFLDAAGTIAAGCQANDGTIFNECLWSINVPRPGGEGWNGDVCVENNTPAAPPSPSPSPGGGGSSPPSPRSPSPPRPKGTPGQRAPPLPPYNPCLLSGVSSSKTPGGTECVNQANCLDVYYDSAKCEWRAGADGNAYLYCPVCLRYPRDSTMCPSTSSIEYLCAGDEVSTVLSSNTGEPVPGGIATLPGWAPYSNFCQWVRWRQDDFAQQPIFYSIKDGTGACTRRAGASVNVTLQGLDAMCTGPRQNAFGKPAGCQGNDDVDNECLWRLMVPRPGGPGWDGEVCTAPPPPSVPPPSGPTTPGRQRPPRPPAKPGQRAPNVPPAPAPPPPRRNIPFPFCACKKRNVKNTPFRLTYASSSAMSPMPGGIPRIKHCFEIDTVPCDPITSCCGMGIKKIELFARNECRKSVKLALLGDQSLSWSFTQDTHEGSVYTTFKFPNLHLGRDEVRNATSLCIVLSDTCAQLKDFCYDGGNNQCRVTFFNEEESCCPTGLSSVQGPAAAPEMEADNAPPDAVVTVDLGRHRSSFRR</sequence>
<feature type="compositionally biased region" description="Pro residues" evidence="1">
    <location>
        <begin position="352"/>
        <end position="445"/>
    </location>
</feature>
<feature type="compositionally biased region" description="Pro residues" evidence="1">
    <location>
        <begin position="453"/>
        <end position="462"/>
    </location>
</feature>
<feature type="domain" description="Pherophorin" evidence="2">
    <location>
        <begin position="978"/>
        <end position="1131"/>
    </location>
</feature>
<dbReference type="OrthoDB" id="10383890at2759"/>
<dbReference type="EMBL" id="JAEHOC010000037">
    <property type="protein sequence ID" value="KAG2428031.1"/>
    <property type="molecule type" value="Genomic_DNA"/>
</dbReference>
<comment type="caution">
    <text evidence="3">The sequence shown here is derived from an EMBL/GenBank/DDBJ whole genome shotgun (WGS) entry which is preliminary data.</text>
</comment>
<feature type="compositionally biased region" description="Pro residues" evidence="1">
    <location>
        <begin position="534"/>
        <end position="543"/>
    </location>
</feature>
<dbReference type="PANTHER" id="PTHR24216:SF65">
    <property type="entry name" value="PAXILLIN-LIKE PROTEIN 1"/>
    <property type="match status" value="1"/>
</dbReference>
<evidence type="ECO:0000259" key="2">
    <source>
        <dbReference type="Pfam" id="PF12499"/>
    </source>
</evidence>
<protein>
    <recommendedName>
        <fullName evidence="2">Pherophorin domain-containing protein</fullName>
    </recommendedName>
</protein>
<organism evidence="3 4">
    <name type="scientific">Chlamydomonas incerta</name>
    <dbReference type="NCBI Taxonomy" id="51695"/>
    <lineage>
        <taxon>Eukaryota</taxon>
        <taxon>Viridiplantae</taxon>
        <taxon>Chlorophyta</taxon>
        <taxon>core chlorophytes</taxon>
        <taxon>Chlorophyceae</taxon>
        <taxon>CS clade</taxon>
        <taxon>Chlamydomonadales</taxon>
        <taxon>Chlamydomonadaceae</taxon>
        <taxon>Chlamydomonas</taxon>
    </lineage>
</organism>
<dbReference type="Proteomes" id="UP000650467">
    <property type="component" value="Unassembled WGS sequence"/>
</dbReference>